<gene>
    <name evidence="1" type="ORF">EDS130_LOCUS14511</name>
</gene>
<evidence type="ECO:0000313" key="1">
    <source>
        <dbReference type="EMBL" id="CAF0993406.1"/>
    </source>
</evidence>
<protein>
    <submittedName>
        <fullName evidence="1">Uncharacterized protein</fullName>
    </submittedName>
</protein>
<proteinExistence type="predicted"/>
<dbReference type="AlphaFoldDB" id="A0A814G649"/>
<reference evidence="1" key="1">
    <citation type="submission" date="2021-02" db="EMBL/GenBank/DDBJ databases">
        <authorList>
            <person name="Nowell W R."/>
        </authorList>
    </citation>
    <scope>NUCLEOTIDE SEQUENCE</scope>
</reference>
<sequence length="69" mass="8123">MADFLSKTIYYLFVSARTRDIFSEVWVMLHTKSNILMNFYTQALFQDTVRPTTARTHAVHSQLPMRHGM</sequence>
<comment type="caution">
    <text evidence="1">The sequence shown here is derived from an EMBL/GenBank/DDBJ whole genome shotgun (WGS) entry which is preliminary data.</text>
</comment>
<evidence type="ECO:0000313" key="2">
    <source>
        <dbReference type="Proteomes" id="UP000663852"/>
    </source>
</evidence>
<dbReference type="EMBL" id="CAJNOJ010000059">
    <property type="protein sequence ID" value="CAF0993406.1"/>
    <property type="molecule type" value="Genomic_DNA"/>
</dbReference>
<dbReference type="Proteomes" id="UP000663852">
    <property type="component" value="Unassembled WGS sequence"/>
</dbReference>
<accession>A0A814G649</accession>
<organism evidence="1 2">
    <name type="scientific">Adineta ricciae</name>
    <name type="common">Rotifer</name>
    <dbReference type="NCBI Taxonomy" id="249248"/>
    <lineage>
        <taxon>Eukaryota</taxon>
        <taxon>Metazoa</taxon>
        <taxon>Spiralia</taxon>
        <taxon>Gnathifera</taxon>
        <taxon>Rotifera</taxon>
        <taxon>Eurotatoria</taxon>
        <taxon>Bdelloidea</taxon>
        <taxon>Adinetida</taxon>
        <taxon>Adinetidae</taxon>
        <taxon>Adineta</taxon>
    </lineage>
</organism>
<name>A0A814G649_ADIRI</name>